<evidence type="ECO:0000256" key="1">
    <source>
        <dbReference type="SAM" id="Coils"/>
    </source>
</evidence>
<comment type="caution">
    <text evidence="5">The sequence shown here is derived from an EMBL/GenBank/DDBJ whole genome shotgun (WGS) entry which is preliminary data.</text>
</comment>
<keyword evidence="2" id="KW-1133">Transmembrane helix</keyword>
<dbReference type="GO" id="GO:0055085">
    <property type="term" value="P:transmembrane transport"/>
    <property type="evidence" value="ECO:0007669"/>
    <property type="project" value="InterPro"/>
</dbReference>
<evidence type="ECO:0000259" key="4">
    <source>
        <dbReference type="Pfam" id="PF25954"/>
    </source>
</evidence>
<dbReference type="eggNOG" id="COG1566">
    <property type="taxonomic scope" value="Bacteria"/>
</dbReference>
<dbReference type="InterPro" id="IPR050739">
    <property type="entry name" value="MFP"/>
</dbReference>
<keyword evidence="2" id="KW-0472">Membrane</keyword>
<feature type="coiled-coil region" evidence="1">
    <location>
        <begin position="203"/>
        <end position="237"/>
    </location>
</feature>
<dbReference type="SUPFAM" id="SSF111369">
    <property type="entry name" value="HlyD-like secretion proteins"/>
    <property type="match status" value="2"/>
</dbReference>
<organism evidence="5 6">
    <name type="scientific">Sphingobium herbicidovorans (strain ATCC 700291 / DSM 11019 / CCUG 56400 / KCTC 2939 / LMG 18315 / NBRC 16415 / MH)</name>
    <name type="common">Sphingomonas herbicidovorans</name>
    <dbReference type="NCBI Taxonomy" id="1219045"/>
    <lineage>
        <taxon>Bacteria</taxon>
        <taxon>Pseudomonadati</taxon>
        <taxon>Pseudomonadota</taxon>
        <taxon>Alphaproteobacteria</taxon>
        <taxon>Sphingomonadales</taxon>
        <taxon>Sphingomonadaceae</taxon>
        <taxon>Sphingobium</taxon>
    </lineage>
</organism>
<keyword evidence="2" id="KW-0812">Transmembrane</keyword>
<dbReference type="Pfam" id="PF25917">
    <property type="entry name" value="BSH_RND"/>
    <property type="match status" value="1"/>
</dbReference>
<gene>
    <name evidence="5" type="ORF">BV98_003222</name>
</gene>
<sequence length="393" mass="41791">MTGQKGSNGGMADVEPGFGRLDIDEAAGDRKRRKIWLVLGTAAAIALLAGAIWFIHHQLYGKYQQTTDDAYLQADSVTVSARISGYVSEMLVHENQEVKAGQALLRIEAPDYPSQATQGEAQINLASANAANAEAMIGEQQASIEQARAMLAAARIKARSAATEVARYAPLAASGAEPAEKLASLRTQAAQAAQDASAQQAAVEGAMRRIASLQAQVAQAKAQGQSARAQLAAAQRNVRDMVIRASVAGRVGDLTARLGQFVQPGLRLMSVVPVDHLYLEANFKETQLGLMRQGQPAEFEVDALPGVTLRGHVASLAPGTGSQFSLLPPQNATGNFTKIVQRVPVRIAIDADTALKKLLLPGMSVSVSVDTRSARDEIQRLKDRQQTRQDAGR</sequence>
<dbReference type="PATRIC" id="fig|1219045.3.peg.3274"/>
<evidence type="ECO:0000313" key="5">
    <source>
        <dbReference type="EMBL" id="KFG88822.1"/>
    </source>
</evidence>
<feature type="transmembrane region" description="Helical" evidence="2">
    <location>
        <begin position="35"/>
        <end position="55"/>
    </location>
</feature>
<evidence type="ECO:0000256" key="2">
    <source>
        <dbReference type="SAM" id="Phobius"/>
    </source>
</evidence>
<name>A0A086P604_SPHHM</name>
<dbReference type="AlphaFoldDB" id="A0A086P604"/>
<evidence type="ECO:0000259" key="3">
    <source>
        <dbReference type="Pfam" id="PF25917"/>
    </source>
</evidence>
<dbReference type="Gene3D" id="2.40.50.100">
    <property type="match status" value="1"/>
</dbReference>
<dbReference type="PRINTS" id="PR01490">
    <property type="entry name" value="RTXTOXIND"/>
</dbReference>
<dbReference type="STRING" id="76947.GCA_002080435_03363"/>
<dbReference type="InterPro" id="IPR058625">
    <property type="entry name" value="MdtA-like_BSH"/>
</dbReference>
<dbReference type="PANTHER" id="PTHR30386">
    <property type="entry name" value="MEMBRANE FUSION SUBUNIT OF EMRAB-TOLC MULTIDRUG EFFLUX PUMP"/>
    <property type="match status" value="1"/>
</dbReference>
<feature type="domain" description="Multidrug resistance protein MdtA-like barrel-sandwich hybrid" evidence="3">
    <location>
        <begin position="76"/>
        <end position="268"/>
    </location>
</feature>
<dbReference type="EMBL" id="JFZA02000045">
    <property type="protein sequence ID" value="KFG88822.1"/>
    <property type="molecule type" value="Genomic_DNA"/>
</dbReference>
<reference evidence="5" key="1">
    <citation type="submission" date="2014-08" db="EMBL/GenBank/DDBJ databases">
        <title>Draft genome sequences of Sphingobium herbicidovorans.</title>
        <authorList>
            <person name="Gan H.M."/>
            <person name="Gan H.Y."/>
            <person name="Savka M.A."/>
        </authorList>
    </citation>
    <scope>NUCLEOTIDE SEQUENCE [LARGE SCALE GENOMIC DNA]</scope>
    <source>
        <strain evidence="5">NBRC 16415</strain>
    </source>
</reference>
<dbReference type="Proteomes" id="UP000024284">
    <property type="component" value="Unassembled WGS sequence"/>
</dbReference>
<evidence type="ECO:0000313" key="6">
    <source>
        <dbReference type="Proteomes" id="UP000024284"/>
    </source>
</evidence>
<keyword evidence="1" id="KW-0175">Coiled coil</keyword>
<dbReference type="Pfam" id="PF25954">
    <property type="entry name" value="Beta-barrel_RND_2"/>
    <property type="match status" value="1"/>
</dbReference>
<protein>
    <submittedName>
        <fullName evidence="5">HlyD secretion family protein</fullName>
    </submittedName>
</protein>
<feature type="domain" description="CusB-like beta-barrel" evidence="4">
    <location>
        <begin position="279"/>
        <end position="320"/>
    </location>
</feature>
<accession>A0A086P604</accession>
<keyword evidence="6" id="KW-1185">Reference proteome</keyword>
<feature type="coiled-coil region" evidence="1">
    <location>
        <begin position="130"/>
        <end position="164"/>
    </location>
</feature>
<dbReference type="InterPro" id="IPR058792">
    <property type="entry name" value="Beta-barrel_RND_2"/>
</dbReference>
<proteinExistence type="predicted"/>
<dbReference type="Gene3D" id="2.40.30.170">
    <property type="match status" value="1"/>
</dbReference>
<dbReference type="PANTHER" id="PTHR30386:SF24">
    <property type="entry name" value="MULTIDRUG RESISTANCE EFFLUX PUMP"/>
    <property type="match status" value="1"/>
</dbReference>